<feature type="signal peptide" evidence="2">
    <location>
        <begin position="1"/>
        <end position="26"/>
    </location>
</feature>
<dbReference type="EMBL" id="FRAI01000047">
    <property type="protein sequence ID" value="SHK39930.1"/>
    <property type="molecule type" value="Genomic_DNA"/>
</dbReference>
<organism evidence="4 5">
    <name type="scientific">Anaerobranca californiensis DSM 14826</name>
    <dbReference type="NCBI Taxonomy" id="1120989"/>
    <lineage>
        <taxon>Bacteria</taxon>
        <taxon>Bacillati</taxon>
        <taxon>Bacillota</taxon>
        <taxon>Clostridia</taxon>
        <taxon>Eubacteriales</taxon>
        <taxon>Proteinivoracaceae</taxon>
        <taxon>Anaerobranca</taxon>
    </lineage>
</organism>
<proteinExistence type="predicted"/>
<evidence type="ECO:0000259" key="3">
    <source>
        <dbReference type="Pfam" id="PF00188"/>
    </source>
</evidence>
<gene>
    <name evidence="4" type="ORF">SAMN02745227_02173</name>
</gene>
<evidence type="ECO:0000313" key="5">
    <source>
        <dbReference type="Proteomes" id="UP000243547"/>
    </source>
</evidence>
<dbReference type="OrthoDB" id="9783944at2"/>
<keyword evidence="5" id="KW-1185">Reference proteome</keyword>
<dbReference type="Proteomes" id="UP000243547">
    <property type="component" value="Unassembled WGS sequence"/>
</dbReference>
<feature type="domain" description="SCP" evidence="3">
    <location>
        <begin position="102"/>
        <end position="214"/>
    </location>
</feature>
<feature type="compositionally biased region" description="Low complexity" evidence="1">
    <location>
        <begin position="67"/>
        <end position="84"/>
    </location>
</feature>
<dbReference type="SUPFAM" id="SSF55797">
    <property type="entry name" value="PR-1-like"/>
    <property type="match status" value="1"/>
</dbReference>
<evidence type="ECO:0000256" key="1">
    <source>
        <dbReference type="SAM" id="MobiDB-lite"/>
    </source>
</evidence>
<dbReference type="PANTHER" id="PTHR31157">
    <property type="entry name" value="SCP DOMAIN-CONTAINING PROTEIN"/>
    <property type="match status" value="1"/>
</dbReference>
<evidence type="ECO:0000313" key="4">
    <source>
        <dbReference type="EMBL" id="SHK39930.1"/>
    </source>
</evidence>
<name>A0A1M6S5H5_9FIRM</name>
<dbReference type="InterPro" id="IPR035940">
    <property type="entry name" value="CAP_sf"/>
</dbReference>
<feature type="chain" id="PRO_5038573804" evidence="2">
    <location>
        <begin position="27"/>
        <end position="219"/>
    </location>
</feature>
<keyword evidence="2" id="KW-0732">Signal</keyword>
<reference evidence="5" key="1">
    <citation type="submission" date="2016-11" db="EMBL/GenBank/DDBJ databases">
        <authorList>
            <person name="Varghese N."/>
            <person name="Submissions S."/>
        </authorList>
    </citation>
    <scope>NUCLEOTIDE SEQUENCE [LARGE SCALE GENOMIC DNA]</scope>
    <source>
        <strain evidence="5">DSM 14826</strain>
    </source>
</reference>
<dbReference type="Pfam" id="PF00188">
    <property type="entry name" value="CAP"/>
    <property type="match status" value="1"/>
</dbReference>
<protein>
    <submittedName>
        <fullName evidence="4">Uncharacterized protein, YkwD family</fullName>
    </submittedName>
</protein>
<feature type="region of interest" description="Disordered" evidence="1">
    <location>
        <begin position="67"/>
        <end position="87"/>
    </location>
</feature>
<dbReference type="RefSeq" id="WP_143270571.1">
    <property type="nucleotide sequence ID" value="NZ_FRAI01000047.1"/>
</dbReference>
<accession>A0A1M6S5H5</accession>
<sequence length="219" mass="24783">MYKKIATFTLVSGLSLLTLVATPKSAEASYRNFIRENLFQQQTSTNQTPYNLDGFWTSRRSIILSVPQGSQQPTTQQPTQSTEQPTERTNHIVAQREIQMLNWVNEERAKVGLAPLKLDLELSRWARLKSQDMKDKGYFAHYSPTYGTPGEMVRNAGIQYLRLGENISSSQSPYISHLRLMASDGHRRNILNPNFTHIGIGIVDSTPSGVLVTQLFIQR</sequence>
<evidence type="ECO:0000256" key="2">
    <source>
        <dbReference type="SAM" id="SignalP"/>
    </source>
</evidence>
<dbReference type="Gene3D" id="3.40.33.10">
    <property type="entry name" value="CAP"/>
    <property type="match status" value="1"/>
</dbReference>
<dbReference type="InterPro" id="IPR014044">
    <property type="entry name" value="CAP_dom"/>
</dbReference>
<dbReference type="STRING" id="1120989.SAMN02745227_02173"/>
<dbReference type="CDD" id="cd05379">
    <property type="entry name" value="CAP_bacterial"/>
    <property type="match status" value="1"/>
</dbReference>
<dbReference type="AlphaFoldDB" id="A0A1M6S5H5"/>
<dbReference type="PANTHER" id="PTHR31157:SF1">
    <property type="entry name" value="SCP DOMAIN-CONTAINING PROTEIN"/>
    <property type="match status" value="1"/>
</dbReference>